<keyword evidence="3" id="KW-1185">Reference proteome</keyword>
<feature type="compositionally biased region" description="Basic and acidic residues" evidence="1">
    <location>
        <begin position="116"/>
        <end position="126"/>
    </location>
</feature>
<proteinExistence type="predicted"/>
<evidence type="ECO:0000313" key="2">
    <source>
        <dbReference type="EMBL" id="KEZ44187.1"/>
    </source>
</evidence>
<dbReference type="KEGG" id="sapo:SAPIO_CDS3114"/>
<dbReference type="Proteomes" id="UP000028545">
    <property type="component" value="Unassembled WGS sequence"/>
</dbReference>
<accession>A0A084GA25</accession>
<organism evidence="2 3">
    <name type="scientific">Pseudallescheria apiosperma</name>
    <name type="common">Scedosporium apiospermum</name>
    <dbReference type="NCBI Taxonomy" id="563466"/>
    <lineage>
        <taxon>Eukaryota</taxon>
        <taxon>Fungi</taxon>
        <taxon>Dikarya</taxon>
        <taxon>Ascomycota</taxon>
        <taxon>Pezizomycotina</taxon>
        <taxon>Sordariomycetes</taxon>
        <taxon>Hypocreomycetidae</taxon>
        <taxon>Microascales</taxon>
        <taxon>Microascaceae</taxon>
        <taxon>Scedosporium</taxon>
    </lineage>
</organism>
<protein>
    <submittedName>
        <fullName evidence="2">Uncharacterized protein</fullName>
    </submittedName>
</protein>
<dbReference type="AlphaFoldDB" id="A0A084GA25"/>
<reference evidence="2 3" key="1">
    <citation type="journal article" date="2014" name="Genome Announc.">
        <title>Draft genome sequence of the pathogenic fungus Scedosporium apiospermum.</title>
        <authorList>
            <person name="Vandeputte P."/>
            <person name="Ghamrawi S."/>
            <person name="Rechenmann M."/>
            <person name="Iltis A."/>
            <person name="Giraud S."/>
            <person name="Fleury M."/>
            <person name="Thornton C."/>
            <person name="Delhaes L."/>
            <person name="Meyer W."/>
            <person name="Papon N."/>
            <person name="Bouchara J.P."/>
        </authorList>
    </citation>
    <scope>NUCLEOTIDE SEQUENCE [LARGE SCALE GENOMIC DNA]</scope>
    <source>
        <strain evidence="2 3">IHEM 14462</strain>
    </source>
</reference>
<feature type="compositionally biased region" description="Basic and acidic residues" evidence="1">
    <location>
        <begin position="166"/>
        <end position="184"/>
    </location>
</feature>
<feature type="region of interest" description="Disordered" evidence="1">
    <location>
        <begin position="259"/>
        <end position="278"/>
    </location>
</feature>
<sequence>MGHHPRANRPKRDELHRGVHTRQLFDGRPREPGLASGVEAKIAPPNPPNNDFVQNWLVQTQRRPDWESVAKVQPGERLPWRPHNLGGVNLDMPPPPAPGLLKRRRAMSFDSSFIPENHKRPQRHDLTPNLPPALAPSQNSDISPDMKEGSPNRPLGSVGSSPRPKQSFDRRPRHKTREDRYEIKKNKRGRRNSGGADKTGKSQGAKRTKRSDKKTLVSSREVMSAFTSDAILTHDRLTVKPTLAIGLYGNARAAVPNYYYSGNPPPSEHHDRSQDSLSPQVMRRALLETGVFDDFENSSSSLPRYTIPHYMPHAHSYHINQQATVTLGALGDSPKPQCEGKNTMVTPSVENLPNMSTPAKNGDAGPLQRQHIGGNLEAIDNILSLQSQASGVHPEATNPRKVDQTAQPTTVAGERMPAMTANPDSIMYRAFPRKCAVIRMAALIAWKSGMHQASVSIGQGRLWSAYLHSTPKSAFSSKRAGSRILPREVA</sequence>
<feature type="region of interest" description="Disordered" evidence="1">
    <location>
        <begin position="1"/>
        <end position="52"/>
    </location>
</feature>
<evidence type="ECO:0000256" key="1">
    <source>
        <dbReference type="SAM" id="MobiDB-lite"/>
    </source>
</evidence>
<feature type="region of interest" description="Disordered" evidence="1">
    <location>
        <begin position="67"/>
        <end position="219"/>
    </location>
</feature>
<evidence type="ECO:0000313" key="3">
    <source>
        <dbReference type="Proteomes" id="UP000028545"/>
    </source>
</evidence>
<dbReference type="EMBL" id="JOWA01000088">
    <property type="protein sequence ID" value="KEZ44187.1"/>
    <property type="molecule type" value="Genomic_DNA"/>
</dbReference>
<feature type="compositionally biased region" description="Basic and acidic residues" evidence="1">
    <location>
        <begin position="10"/>
        <end position="31"/>
    </location>
</feature>
<name>A0A084GA25_PSEDA</name>
<dbReference type="VEuPathDB" id="FungiDB:SAPIO_CDS3114"/>
<dbReference type="HOGENOM" id="CLU_556864_0_0_1"/>
<gene>
    <name evidence="2" type="ORF">SAPIO_CDS3114</name>
</gene>
<comment type="caution">
    <text evidence="2">The sequence shown here is derived from an EMBL/GenBank/DDBJ whole genome shotgun (WGS) entry which is preliminary data.</text>
</comment>
<dbReference type="RefSeq" id="XP_016643986.1">
    <property type="nucleotide sequence ID" value="XM_016785980.1"/>
</dbReference>
<dbReference type="GeneID" id="27722186"/>
<dbReference type="OrthoDB" id="2537141at2759"/>